<dbReference type="GO" id="GO:0071978">
    <property type="term" value="P:bacterial-type flagellum-dependent swarming motility"/>
    <property type="evidence" value="ECO:0007669"/>
    <property type="project" value="TreeGrafter"/>
</dbReference>
<dbReference type="InterPro" id="IPR010930">
    <property type="entry name" value="Flg_bb/hook_C_dom"/>
</dbReference>
<name>A0A2V2LFW7_9RHOB</name>
<dbReference type="SUPFAM" id="SSF117143">
    <property type="entry name" value="Flagellar hook protein flgE"/>
    <property type="match status" value="1"/>
</dbReference>
<dbReference type="GO" id="GO:0005829">
    <property type="term" value="C:cytosol"/>
    <property type="evidence" value="ECO:0007669"/>
    <property type="project" value="TreeGrafter"/>
</dbReference>
<feature type="domain" description="Flagellar basal body rod protein N-terminal" evidence="5">
    <location>
        <begin position="15"/>
        <end position="45"/>
    </location>
</feature>
<dbReference type="GO" id="GO:0009425">
    <property type="term" value="C:bacterial-type flagellum basal body"/>
    <property type="evidence" value="ECO:0007669"/>
    <property type="project" value="UniProtKB-SubCell"/>
</dbReference>
<evidence type="ECO:0000256" key="4">
    <source>
        <dbReference type="RuleBase" id="RU362116"/>
    </source>
</evidence>
<dbReference type="Gene3D" id="2.60.98.20">
    <property type="entry name" value="Flagellar hook protein FlgE"/>
    <property type="match status" value="1"/>
</dbReference>
<dbReference type="PROSITE" id="PS00588">
    <property type="entry name" value="FLAGELLA_BB_ROD"/>
    <property type="match status" value="1"/>
</dbReference>
<dbReference type="InterPro" id="IPR037925">
    <property type="entry name" value="FlgE/F/G-like"/>
</dbReference>
<comment type="function">
    <text evidence="4">A flexible structure which links the flagellar filament to the drive apparatus in the basal body.</text>
</comment>
<evidence type="ECO:0000259" key="5">
    <source>
        <dbReference type="Pfam" id="PF00460"/>
    </source>
</evidence>
<dbReference type="InterPro" id="IPR037058">
    <property type="entry name" value="Falgellar_hook_FlgE_sf"/>
</dbReference>
<evidence type="ECO:0000259" key="6">
    <source>
        <dbReference type="Pfam" id="PF06429"/>
    </source>
</evidence>
<evidence type="ECO:0000256" key="3">
    <source>
        <dbReference type="ARBA" id="ARBA00023143"/>
    </source>
</evidence>
<dbReference type="AlphaFoldDB" id="A0A2V2LFW7"/>
<protein>
    <recommendedName>
        <fullName evidence="4">Flagellar hook protein FlgE</fullName>
    </recommendedName>
</protein>
<comment type="subcellular location">
    <subcellularLocation>
        <location evidence="1 4">Bacterial flagellum basal body</location>
    </subcellularLocation>
</comment>
<keyword evidence="7" id="KW-0966">Cell projection</keyword>
<reference evidence="7 8" key="1">
    <citation type="submission" date="2018-05" db="EMBL/GenBank/DDBJ databases">
        <title>Rhodobacteraceae gen. nov., sp. nov. isolated from sea water.</title>
        <authorList>
            <person name="Ren Y."/>
        </authorList>
    </citation>
    <scope>NUCLEOTIDE SEQUENCE [LARGE SCALE GENOMIC DNA]</scope>
    <source>
        <strain evidence="7 8">TG-679</strain>
    </source>
</reference>
<keyword evidence="7" id="KW-0282">Flagellum</keyword>
<dbReference type="InterPro" id="IPR019776">
    <property type="entry name" value="Flagellar_basal_body_rod_CS"/>
</dbReference>
<keyword evidence="3 4" id="KW-0975">Bacterial flagellum</keyword>
<gene>
    <name evidence="7" type="ORF">DKT77_09435</name>
</gene>
<dbReference type="Proteomes" id="UP000245680">
    <property type="component" value="Unassembled WGS sequence"/>
</dbReference>
<dbReference type="NCBIfam" id="TIGR03506">
    <property type="entry name" value="FlgEFG_subfam"/>
    <property type="match status" value="1"/>
</dbReference>
<dbReference type="OrthoDB" id="8372879at2"/>
<dbReference type="InterPro" id="IPR001444">
    <property type="entry name" value="Flag_bb_rod_N"/>
</dbReference>
<comment type="caution">
    <text evidence="7">The sequence shown here is derived from an EMBL/GenBank/DDBJ whole genome shotgun (WGS) entry which is preliminary data.</text>
</comment>
<dbReference type="PANTHER" id="PTHR30435:SF1">
    <property type="entry name" value="FLAGELLAR HOOK PROTEIN FLGE"/>
    <property type="match status" value="1"/>
</dbReference>
<accession>A0A2V2LFW7</accession>
<evidence type="ECO:0000313" key="8">
    <source>
        <dbReference type="Proteomes" id="UP000245680"/>
    </source>
</evidence>
<organism evidence="7 8">
    <name type="scientific">Meridianimarinicoccus roseus</name>
    <dbReference type="NCBI Taxonomy" id="2072018"/>
    <lineage>
        <taxon>Bacteria</taxon>
        <taxon>Pseudomonadati</taxon>
        <taxon>Pseudomonadota</taxon>
        <taxon>Alphaproteobacteria</taxon>
        <taxon>Rhodobacterales</taxon>
        <taxon>Paracoccaceae</taxon>
        <taxon>Meridianimarinicoccus</taxon>
    </lineage>
</organism>
<keyword evidence="7" id="KW-0969">Cilium</keyword>
<dbReference type="GO" id="GO:0009424">
    <property type="term" value="C:bacterial-type flagellum hook"/>
    <property type="evidence" value="ECO:0007669"/>
    <property type="project" value="TreeGrafter"/>
</dbReference>
<evidence type="ECO:0000313" key="7">
    <source>
        <dbReference type="EMBL" id="PWR02791.1"/>
    </source>
</evidence>
<dbReference type="InterPro" id="IPR020013">
    <property type="entry name" value="Flagellar_FlgE/F/G"/>
</dbReference>
<dbReference type="Pfam" id="PF00460">
    <property type="entry name" value="Flg_bb_rod"/>
    <property type="match status" value="1"/>
</dbReference>
<evidence type="ECO:0000256" key="1">
    <source>
        <dbReference type="ARBA" id="ARBA00004117"/>
    </source>
</evidence>
<dbReference type="Pfam" id="PF06429">
    <property type="entry name" value="Flg_bbr_C"/>
    <property type="match status" value="1"/>
</dbReference>
<sequence>MLVQKGAGMSISSSLNAGVMGLKANASKLSVISDNIANSATYGYKRSEADFHSMVIGGQGGSYSAGGVRTTTQKLISDRGSLVGTSNSTDIAVRGRGMIPVTSESAVRVGNGDVPMMLQTTGSFRTDQDGYLKSATGLILMGWPAADDGTIPNYPRDTPAGLEPIQLNVNEFVGEPTTRMEVIANLPATSTKPGAPGDVENLSIEYFNNVGTSENVGVSFTPTVPANPGDPASNEWTMQVTDSAQGGAVIGEYRIIFNDSRAAGGTIASVTALSGGPYDPATGSFSVNVASGPMDIAIGVPGSSQGLTQLSDSFSPVVINKDGSPVGNMVSVDIDPNGMVIAMYDNGAVRTVYQVPLVDMPNPDGLIALDSQTYQISNESGAYFMWDAGDGPTGDLINYAREESTTDVATELTDLIQTQRAYSSNAKVIQTVDEMLQETTNIKR</sequence>
<dbReference type="EMBL" id="QGKU01000032">
    <property type="protein sequence ID" value="PWR02791.1"/>
    <property type="molecule type" value="Genomic_DNA"/>
</dbReference>
<proteinExistence type="inferred from homology"/>
<dbReference type="PANTHER" id="PTHR30435">
    <property type="entry name" value="FLAGELLAR PROTEIN"/>
    <property type="match status" value="1"/>
</dbReference>
<comment type="similarity">
    <text evidence="2 4">Belongs to the flagella basal body rod proteins family.</text>
</comment>
<evidence type="ECO:0000256" key="2">
    <source>
        <dbReference type="ARBA" id="ARBA00009677"/>
    </source>
</evidence>
<keyword evidence="8" id="KW-1185">Reference proteome</keyword>
<feature type="domain" description="Flagellar basal-body/hook protein C-terminal" evidence="6">
    <location>
        <begin position="402"/>
        <end position="442"/>
    </location>
</feature>